<dbReference type="GO" id="GO:0016787">
    <property type="term" value="F:hydrolase activity"/>
    <property type="evidence" value="ECO:0007669"/>
    <property type="project" value="UniProtKB-KW"/>
</dbReference>
<keyword evidence="1" id="KW-0378">Hydrolase</keyword>
<dbReference type="OrthoDB" id="505007at2"/>
<proteinExistence type="predicted"/>
<name>A0A2W7C0U8_9HYPH</name>
<evidence type="ECO:0000313" key="2">
    <source>
        <dbReference type="Proteomes" id="UP000248616"/>
    </source>
</evidence>
<gene>
    <name evidence="1" type="ORF">B5V02_22050</name>
</gene>
<dbReference type="Proteomes" id="UP000248616">
    <property type="component" value="Unassembled WGS sequence"/>
</dbReference>
<evidence type="ECO:0000313" key="1">
    <source>
        <dbReference type="EMBL" id="PZV36464.1"/>
    </source>
</evidence>
<dbReference type="RefSeq" id="WP_111546263.1">
    <property type="nucleotide sequence ID" value="NZ_MZXV01000050.1"/>
</dbReference>
<comment type="caution">
    <text evidence="1">The sequence shown here is derived from an EMBL/GenBank/DDBJ whole genome shotgun (WGS) entry which is preliminary data.</text>
</comment>
<dbReference type="SUPFAM" id="SSF109604">
    <property type="entry name" value="HD-domain/PDEase-like"/>
    <property type="match status" value="1"/>
</dbReference>
<dbReference type="EMBL" id="MZXV01000050">
    <property type="protein sequence ID" value="PZV36464.1"/>
    <property type="molecule type" value="Genomic_DNA"/>
</dbReference>
<dbReference type="AlphaFoldDB" id="A0A2W7C0U8"/>
<reference evidence="2" key="1">
    <citation type="submission" date="2017-03" db="EMBL/GenBank/DDBJ databases">
        <authorList>
            <person name="Safronova V.I."/>
            <person name="Sazanova A.L."/>
            <person name="Chirak E.R."/>
        </authorList>
    </citation>
    <scope>NUCLEOTIDE SEQUENCE [LARGE SCALE GENOMIC DNA]</scope>
    <source>
        <strain evidence="2">Ach-343</strain>
    </source>
</reference>
<sequence length="295" mass="32859">MLNPISIMADRLGDYLSELYLQYFSHRNPEYASYIGGAARLVLERIGNSNALYHNIEHTLMVTLAGQQIIRGRLLSESLTPDDWLHYTCALLVHDIGMVHGVCQGDTEDSFVINEAGDRYTPPRGASDAVLAPYHIERAKIYALQRFASSKFINEERIVEAIEMTRFPVPNDPAYQVTNTEPALVRAADLIGQLADPFYHRKLPALFAEFSEIGMVEKLGCKTAADLGAIFTDFFTLQVEPYIGDAIRYLELTTEGKQWIANLHSNLFQSGHRPARIGPFPGVLQPTSASLSVVT</sequence>
<protein>
    <submittedName>
        <fullName evidence="1">Metal-dependent phosphohydrolase</fullName>
    </submittedName>
</protein>
<accession>A0A2W7C0U8</accession>
<keyword evidence="2" id="KW-1185">Reference proteome</keyword>
<organism evidence="1 2">
    <name type="scientific">Mesorhizobium kowhaii</name>
    <dbReference type="NCBI Taxonomy" id="1300272"/>
    <lineage>
        <taxon>Bacteria</taxon>
        <taxon>Pseudomonadati</taxon>
        <taxon>Pseudomonadota</taxon>
        <taxon>Alphaproteobacteria</taxon>
        <taxon>Hyphomicrobiales</taxon>
        <taxon>Phyllobacteriaceae</taxon>
        <taxon>Mesorhizobium</taxon>
    </lineage>
</organism>